<dbReference type="KEGG" id="geo:Geob_3475"/>
<dbReference type="HOGENOM" id="CLU_033439_1_0_7"/>
<dbReference type="EC" id="2.4.1.110" evidence="4"/>
<organism evidence="8 9">
    <name type="scientific">Geotalea daltonii (strain DSM 22248 / JCM 15807 / FRC-32)</name>
    <name type="common">Geobacter daltonii</name>
    <dbReference type="NCBI Taxonomy" id="316067"/>
    <lineage>
        <taxon>Bacteria</taxon>
        <taxon>Pseudomonadati</taxon>
        <taxon>Thermodesulfobacteriota</taxon>
        <taxon>Desulfuromonadia</taxon>
        <taxon>Geobacterales</taxon>
        <taxon>Geobacteraceae</taxon>
        <taxon>Geotalea</taxon>
    </lineage>
</organism>
<evidence type="ECO:0000313" key="9">
    <source>
        <dbReference type="Proteomes" id="UP000007721"/>
    </source>
</evidence>
<dbReference type="Pfam" id="PF12038">
    <property type="entry name" value="QTMAN_N"/>
    <property type="match status" value="1"/>
</dbReference>
<evidence type="ECO:0000256" key="3">
    <source>
        <dbReference type="ARBA" id="ARBA00022679"/>
    </source>
</evidence>
<dbReference type="EMBL" id="CP001390">
    <property type="protein sequence ID" value="ACM21818.1"/>
    <property type="molecule type" value="Genomic_DNA"/>
</dbReference>
<keyword evidence="3 8" id="KW-0808">Transferase</keyword>
<dbReference type="RefSeq" id="WP_012648546.1">
    <property type="nucleotide sequence ID" value="NC_011979.1"/>
</dbReference>
<evidence type="ECO:0000313" key="8">
    <source>
        <dbReference type="EMBL" id="ACM21818.1"/>
    </source>
</evidence>
<keyword evidence="2" id="KW-0328">Glycosyltransferase</keyword>
<dbReference type="SUPFAM" id="SSF53756">
    <property type="entry name" value="UDP-Glycosyltransferase/glycogen phosphorylase"/>
    <property type="match status" value="1"/>
</dbReference>
<evidence type="ECO:0000256" key="4">
    <source>
        <dbReference type="ARBA" id="ARBA00044517"/>
    </source>
</evidence>
<evidence type="ECO:0000256" key="1">
    <source>
        <dbReference type="ARBA" id="ARBA00009481"/>
    </source>
</evidence>
<dbReference type="CAZy" id="GT4">
    <property type="family name" value="Glycosyltransferase Family 4"/>
</dbReference>
<dbReference type="PANTHER" id="PTHR13615">
    <property type="entry name" value="GLYCOSYLTRANSFERASE-LIKE 1"/>
    <property type="match status" value="1"/>
</dbReference>
<accession>B9M5Q9</accession>
<feature type="domain" description="tRNA-queuosine alpha-mannosyltransferase N-terminal" evidence="7">
    <location>
        <begin position="2"/>
        <end position="175"/>
    </location>
</feature>
<reference evidence="8 9" key="1">
    <citation type="submission" date="2009-01" db="EMBL/GenBank/DDBJ databases">
        <title>Complete sequence of Geobacter sp. FRC-32.</title>
        <authorList>
            <consortium name="US DOE Joint Genome Institute"/>
            <person name="Lucas S."/>
            <person name="Copeland A."/>
            <person name="Lapidus A."/>
            <person name="Glavina del Rio T."/>
            <person name="Dalin E."/>
            <person name="Tice H."/>
            <person name="Bruce D."/>
            <person name="Goodwin L."/>
            <person name="Pitluck S."/>
            <person name="Saunders E."/>
            <person name="Brettin T."/>
            <person name="Detter J.C."/>
            <person name="Han C."/>
            <person name="Larimer F."/>
            <person name="Land M."/>
            <person name="Hauser L."/>
            <person name="Kyrpides N."/>
            <person name="Ovchinnikova G."/>
            <person name="Kostka J."/>
            <person name="Richardson P."/>
        </authorList>
    </citation>
    <scope>NUCLEOTIDE SEQUENCE [LARGE SCALE GENOMIC DNA]</scope>
    <source>
        <strain evidence="9">DSM 22248 / JCM 15807 / FRC-32</strain>
    </source>
</reference>
<evidence type="ECO:0000256" key="2">
    <source>
        <dbReference type="ARBA" id="ARBA00022676"/>
    </source>
</evidence>
<dbReference type="PANTHER" id="PTHR13615:SF3">
    <property type="entry name" value="GLYCOSYLTRANSFERASE-LIKE DOMAIN-CONTAINING PROTEIN 1"/>
    <property type="match status" value="1"/>
</dbReference>
<protein>
    <recommendedName>
        <fullName evidence="5">tRNA-queuosine alpha-mannosyltransferase</fullName>
        <ecNumber evidence="4">2.4.1.110</ecNumber>
    </recommendedName>
</protein>
<evidence type="ECO:0000256" key="5">
    <source>
        <dbReference type="ARBA" id="ARBA00044539"/>
    </source>
</evidence>
<dbReference type="STRING" id="316067.Geob_3475"/>
<comment type="catalytic activity">
    <reaction evidence="6">
        <text>queuosine(34) in tRNA(Asp) + GDP-alpha-D-mannose = O-4''-alpha-D-mannosylqueuosine(34) in tRNA(Asp) + GDP + H(+)</text>
        <dbReference type="Rhea" id="RHEA:12885"/>
        <dbReference type="Rhea" id="RHEA-COMP:18572"/>
        <dbReference type="Rhea" id="RHEA-COMP:18581"/>
        <dbReference type="ChEBI" id="CHEBI:15378"/>
        <dbReference type="ChEBI" id="CHEBI:57527"/>
        <dbReference type="ChEBI" id="CHEBI:58189"/>
        <dbReference type="ChEBI" id="CHEBI:194431"/>
        <dbReference type="ChEBI" id="CHEBI:194442"/>
        <dbReference type="EC" id="2.4.1.110"/>
    </reaction>
    <physiologicalReaction direction="left-to-right" evidence="6">
        <dbReference type="Rhea" id="RHEA:12886"/>
    </physiologicalReaction>
</comment>
<dbReference type="Proteomes" id="UP000007721">
    <property type="component" value="Chromosome"/>
</dbReference>
<dbReference type="AlphaFoldDB" id="B9M5Q9"/>
<dbReference type="Gene3D" id="3.40.50.2000">
    <property type="entry name" value="Glycogen Phosphorylase B"/>
    <property type="match status" value="2"/>
</dbReference>
<proteinExistence type="inferred from homology"/>
<dbReference type="InterPro" id="IPR051862">
    <property type="entry name" value="GT-like_domain_containing_1"/>
</dbReference>
<dbReference type="InterPro" id="IPR022701">
    <property type="entry name" value="QTMAN_N"/>
</dbReference>
<dbReference type="GO" id="GO:0016438">
    <property type="term" value="F:tRNA-queuosine(34) beta-mannosyltransferase activity"/>
    <property type="evidence" value="ECO:0007669"/>
    <property type="project" value="UniProtKB-EC"/>
</dbReference>
<keyword evidence="9" id="KW-1185">Reference proteome</keyword>
<dbReference type="eggNOG" id="COG0438">
    <property type="taxonomic scope" value="Bacteria"/>
</dbReference>
<comment type="similarity">
    <text evidence="1">Belongs to the glycosyltransferase group 1 family. Glycosyltransferase 4 subfamily.</text>
</comment>
<evidence type="ECO:0000256" key="6">
    <source>
        <dbReference type="ARBA" id="ARBA00048439"/>
    </source>
</evidence>
<gene>
    <name evidence="8" type="ordered locus">Geob_3475</name>
</gene>
<evidence type="ECO:0000259" key="7">
    <source>
        <dbReference type="Pfam" id="PF12038"/>
    </source>
</evidence>
<sequence>MKITLLEPFFTGSHAAWAEEYARYSRHQVEILSLPGRHWKWRMHGGAVALAHRFLDSKFQPDLLLATDMLDLTTFLALTRSKSAPCKAALYFHENQLTYPWSPDDADKALNRDMHYAFINYASALAADAVFFNSAYHHDAFMAELPCFLKAMPDKREWSSIQSIGRKSRVLHLGMDLRQLDPHRQIQSEPAIRPPLVLWNHRWEYDKNPDGFFNVLERLAARNLDFEVAVLGESFSNAPGVFHEARERLGDRIIQFGFAKTFAEYACWLWEADILPVTSYHDFFGASVVQAVYCGCLPLLPKRLAYPEHLPDEQYGQFFYDGETELEAKLEGLLKVAHPSTEMLRDAVSRYDWQVMAGIYDEILEKVVSE</sequence>
<dbReference type="OrthoDB" id="9792163at2"/>
<name>B9M5Q9_GEODF</name>